<keyword evidence="1" id="KW-0812">Transmembrane</keyword>
<accession>A0A3D9KVJ4</accession>
<dbReference type="EMBL" id="QREG01000044">
    <property type="protein sequence ID" value="RED91399.1"/>
    <property type="molecule type" value="Genomic_DNA"/>
</dbReference>
<evidence type="ECO:0000313" key="2">
    <source>
        <dbReference type="EMBL" id="RED91399.1"/>
    </source>
</evidence>
<comment type="caution">
    <text evidence="2">The sequence shown here is derived from an EMBL/GenBank/DDBJ whole genome shotgun (WGS) entry which is preliminary data.</text>
</comment>
<dbReference type="RefSeq" id="WP_221409616.1">
    <property type="nucleotide sequence ID" value="NZ_QREG01000044.1"/>
</dbReference>
<organism evidence="2 3">
    <name type="scientific">Marinoscillum furvescens DSM 4134</name>
    <dbReference type="NCBI Taxonomy" id="1122208"/>
    <lineage>
        <taxon>Bacteria</taxon>
        <taxon>Pseudomonadati</taxon>
        <taxon>Bacteroidota</taxon>
        <taxon>Cytophagia</taxon>
        <taxon>Cytophagales</taxon>
        <taxon>Reichenbachiellaceae</taxon>
        <taxon>Marinoscillum</taxon>
    </lineage>
</organism>
<dbReference type="Proteomes" id="UP000256779">
    <property type="component" value="Unassembled WGS sequence"/>
</dbReference>
<feature type="transmembrane region" description="Helical" evidence="1">
    <location>
        <begin position="100"/>
        <end position="116"/>
    </location>
</feature>
<dbReference type="AlphaFoldDB" id="A0A3D9KVJ4"/>
<protein>
    <submittedName>
        <fullName evidence="2">Uncharacterized protein</fullName>
    </submittedName>
</protein>
<feature type="transmembrane region" description="Helical" evidence="1">
    <location>
        <begin position="122"/>
        <end position="140"/>
    </location>
</feature>
<keyword evidence="1" id="KW-0472">Membrane</keyword>
<keyword evidence="3" id="KW-1185">Reference proteome</keyword>
<evidence type="ECO:0000256" key="1">
    <source>
        <dbReference type="SAM" id="Phobius"/>
    </source>
</evidence>
<feature type="transmembrane region" description="Helical" evidence="1">
    <location>
        <begin position="75"/>
        <end position="93"/>
    </location>
</feature>
<reference evidence="2 3" key="1">
    <citation type="submission" date="2018-07" db="EMBL/GenBank/DDBJ databases">
        <title>Genomic Encyclopedia of Type Strains, Phase IV (KMG-IV): sequencing the most valuable type-strain genomes for metagenomic binning, comparative biology and taxonomic classification.</title>
        <authorList>
            <person name="Goeker M."/>
        </authorList>
    </citation>
    <scope>NUCLEOTIDE SEQUENCE [LARGE SCALE GENOMIC DNA]</scope>
    <source>
        <strain evidence="2 3">DSM 4134</strain>
    </source>
</reference>
<proteinExistence type="predicted"/>
<sequence length="144" mass="16449">SCGNKWFGRNSKSTRLVVQGEYSAYALCSDVIHHNLPMRIRFTHISMRILAVITGLFAIASLYFQLFIVKDDPDAIYLWIITIVIFLLTYGFWKKYRWSVYLYAGGLIANNIKAAIEGTWTLSPQLLIAVVILTILALNFKNLK</sequence>
<gene>
    <name evidence="2" type="ORF">C7460_1441</name>
</gene>
<name>A0A3D9KVJ4_MARFU</name>
<evidence type="ECO:0000313" key="3">
    <source>
        <dbReference type="Proteomes" id="UP000256779"/>
    </source>
</evidence>
<feature type="transmembrane region" description="Helical" evidence="1">
    <location>
        <begin position="49"/>
        <end position="69"/>
    </location>
</feature>
<keyword evidence="1" id="KW-1133">Transmembrane helix</keyword>
<feature type="non-terminal residue" evidence="2">
    <location>
        <position position="1"/>
    </location>
</feature>